<gene>
    <name evidence="1" type="ORF">Zmor_014641</name>
</gene>
<dbReference type="AlphaFoldDB" id="A0AA38ICR0"/>
<accession>A0AA38ICR0</accession>
<name>A0AA38ICR0_9CUCU</name>
<keyword evidence="2" id="KW-1185">Reference proteome</keyword>
<dbReference type="EMBL" id="JALNTZ010000004">
    <property type="protein sequence ID" value="KAJ3655513.1"/>
    <property type="molecule type" value="Genomic_DNA"/>
</dbReference>
<protein>
    <submittedName>
        <fullName evidence="1">Uncharacterized protein</fullName>
    </submittedName>
</protein>
<comment type="caution">
    <text evidence="1">The sequence shown here is derived from an EMBL/GenBank/DDBJ whole genome shotgun (WGS) entry which is preliminary data.</text>
</comment>
<dbReference type="Proteomes" id="UP001168821">
    <property type="component" value="Unassembled WGS sequence"/>
</dbReference>
<reference evidence="1" key="1">
    <citation type="journal article" date="2023" name="G3 (Bethesda)">
        <title>Whole genome assemblies of Zophobas morio and Tenebrio molitor.</title>
        <authorList>
            <person name="Kaur S."/>
            <person name="Stinson S.A."/>
            <person name="diCenzo G.C."/>
        </authorList>
    </citation>
    <scope>NUCLEOTIDE SEQUENCE</scope>
    <source>
        <strain evidence="1">QUZm001</strain>
    </source>
</reference>
<evidence type="ECO:0000313" key="2">
    <source>
        <dbReference type="Proteomes" id="UP001168821"/>
    </source>
</evidence>
<proteinExistence type="predicted"/>
<organism evidence="1 2">
    <name type="scientific">Zophobas morio</name>
    <dbReference type="NCBI Taxonomy" id="2755281"/>
    <lineage>
        <taxon>Eukaryota</taxon>
        <taxon>Metazoa</taxon>
        <taxon>Ecdysozoa</taxon>
        <taxon>Arthropoda</taxon>
        <taxon>Hexapoda</taxon>
        <taxon>Insecta</taxon>
        <taxon>Pterygota</taxon>
        <taxon>Neoptera</taxon>
        <taxon>Endopterygota</taxon>
        <taxon>Coleoptera</taxon>
        <taxon>Polyphaga</taxon>
        <taxon>Cucujiformia</taxon>
        <taxon>Tenebrionidae</taxon>
        <taxon>Zophobas</taxon>
    </lineage>
</organism>
<sequence length="89" mass="9737">MSARSTLASALLRSVNSQLSNPRIFILFTSTVNITSVKVRPNLFKFIIPQRDIPAYQVTHYDNEVHACILSAPPAIKGPTPILAGMTQS</sequence>
<evidence type="ECO:0000313" key="1">
    <source>
        <dbReference type="EMBL" id="KAJ3655513.1"/>
    </source>
</evidence>